<dbReference type="Gene3D" id="1.10.3810.10">
    <property type="entry name" value="Biosynthetic peptidoglycan transglycosylase-like"/>
    <property type="match status" value="1"/>
</dbReference>
<protein>
    <recommendedName>
        <fullName evidence="11">Biosynthetic peptidoglycan transglycosylase</fullName>
        <ecNumber evidence="11">2.4.99.28</ecNumber>
    </recommendedName>
    <alternativeName>
        <fullName evidence="11">Glycan polymerase</fullName>
    </alternativeName>
    <alternativeName>
        <fullName evidence="11">Peptidoglycan glycosyltransferase MtgA</fullName>
        <shortName evidence="11">PGT</shortName>
    </alternativeName>
</protein>
<comment type="subcellular location">
    <subcellularLocation>
        <location evidence="11">Cell inner membrane</location>
        <topology evidence="11">Single-pass membrane protein</topology>
    </subcellularLocation>
</comment>
<keyword evidence="7 11" id="KW-0573">Peptidoglycan synthesis</keyword>
<comment type="caution">
    <text evidence="13">The sequence shown here is derived from an EMBL/GenBank/DDBJ whole genome shotgun (WGS) entry which is preliminary data.</text>
</comment>
<dbReference type="InterPro" id="IPR036950">
    <property type="entry name" value="PBP_transglycosylase"/>
</dbReference>
<dbReference type="Proteomes" id="UP000199598">
    <property type="component" value="Unassembled WGS sequence"/>
</dbReference>
<evidence type="ECO:0000256" key="10">
    <source>
        <dbReference type="ARBA" id="ARBA00023316"/>
    </source>
</evidence>
<keyword evidence="9 11" id="KW-0472">Membrane</keyword>
<dbReference type="EMBL" id="FOSK01000001">
    <property type="protein sequence ID" value="SFJ89696.1"/>
    <property type="molecule type" value="Genomic_DNA"/>
</dbReference>
<dbReference type="PANTHER" id="PTHR30400:SF0">
    <property type="entry name" value="BIOSYNTHETIC PEPTIDOGLYCAN TRANSGLYCOSYLASE"/>
    <property type="match status" value="1"/>
</dbReference>
<evidence type="ECO:0000313" key="14">
    <source>
        <dbReference type="Proteomes" id="UP000199598"/>
    </source>
</evidence>
<keyword evidence="5 11" id="KW-0812">Transmembrane</keyword>
<evidence type="ECO:0000256" key="9">
    <source>
        <dbReference type="ARBA" id="ARBA00023136"/>
    </source>
</evidence>
<keyword evidence="2 11" id="KW-0997">Cell inner membrane</keyword>
<dbReference type="SUPFAM" id="SSF53955">
    <property type="entry name" value="Lysozyme-like"/>
    <property type="match status" value="1"/>
</dbReference>
<keyword evidence="8 11" id="KW-1133">Transmembrane helix</keyword>
<proteinExistence type="inferred from homology"/>
<dbReference type="HAMAP" id="MF_00766">
    <property type="entry name" value="PGT_MtgA"/>
    <property type="match status" value="1"/>
</dbReference>
<evidence type="ECO:0000256" key="6">
    <source>
        <dbReference type="ARBA" id="ARBA00022960"/>
    </source>
</evidence>
<comment type="function">
    <text evidence="11">Peptidoglycan polymerase that catalyzes glycan chain elongation from lipid-linked precursors.</text>
</comment>
<organism evidence="13 14">
    <name type="scientific">Pseudovibrio ascidiaceicola</name>
    <dbReference type="NCBI Taxonomy" id="285279"/>
    <lineage>
        <taxon>Bacteria</taxon>
        <taxon>Pseudomonadati</taxon>
        <taxon>Pseudomonadota</taxon>
        <taxon>Alphaproteobacteria</taxon>
        <taxon>Hyphomicrobiales</taxon>
        <taxon>Stappiaceae</taxon>
        <taxon>Pseudovibrio</taxon>
    </lineage>
</organism>
<name>A0A1I3V5Q4_9HYPH</name>
<keyword evidence="1 11" id="KW-1003">Cell membrane</keyword>
<keyword evidence="10 11" id="KW-0961">Cell wall biogenesis/degradation</keyword>
<keyword evidence="14" id="KW-1185">Reference proteome</keyword>
<comment type="similarity">
    <text evidence="11">Belongs to the glycosyltransferase 51 family.</text>
</comment>
<evidence type="ECO:0000256" key="3">
    <source>
        <dbReference type="ARBA" id="ARBA00022676"/>
    </source>
</evidence>
<dbReference type="EC" id="2.4.99.28" evidence="11"/>
<feature type="domain" description="Glycosyl transferase family 51" evidence="12">
    <location>
        <begin position="57"/>
        <end position="209"/>
    </location>
</feature>
<feature type="transmembrane region" description="Helical" evidence="11">
    <location>
        <begin position="20"/>
        <end position="42"/>
    </location>
</feature>
<evidence type="ECO:0000256" key="8">
    <source>
        <dbReference type="ARBA" id="ARBA00022989"/>
    </source>
</evidence>
<evidence type="ECO:0000313" key="13">
    <source>
        <dbReference type="EMBL" id="SFJ89696.1"/>
    </source>
</evidence>
<reference evidence="13 14" key="1">
    <citation type="submission" date="2016-10" db="EMBL/GenBank/DDBJ databases">
        <authorList>
            <person name="Varghese N."/>
            <person name="Submissions S."/>
        </authorList>
    </citation>
    <scope>NUCLEOTIDE SEQUENCE [LARGE SCALE GENOMIC DNA]</scope>
    <source>
        <strain evidence="13 14">DSM 16392</strain>
    </source>
</reference>
<dbReference type="PANTHER" id="PTHR30400">
    <property type="entry name" value="MONOFUNCTIONAL BIOSYNTHETIC PEPTIDOGLYCAN TRANSGLYCOSYLASE"/>
    <property type="match status" value="1"/>
</dbReference>
<dbReference type="Pfam" id="PF00912">
    <property type="entry name" value="Transgly"/>
    <property type="match status" value="1"/>
</dbReference>
<evidence type="ECO:0000256" key="2">
    <source>
        <dbReference type="ARBA" id="ARBA00022519"/>
    </source>
</evidence>
<evidence type="ECO:0000256" key="1">
    <source>
        <dbReference type="ARBA" id="ARBA00022475"/>
    </source>
</evidence>
<evidence type="ECO:0000256" key="4">
    <source>
        <dbReference type="ARBA" id="ARBA00022679"/>
    </source>
</evidence>
<evidence type="ECO:0000256" key="7">
    <source>
        <dbReference type="ARBA" id="ARBA00022984"/>
    </source>
</evidence>
<dbReference type="InterPro" id="IPR011812">
    <property type="entry name" value="Pep_trsgly"/>
</dbReference>
<keyword evidence="4 11" id="KW-0808">Transferase</keyword>
<keyword evidence="6 11" id="KW-0133">Cell shape</keyword>
<keyword evidence="3 11" id="KW-0328">Glycosyltransferase</keyword>
<comment type="pathway">
    <text evidence="11">Cell wall biogenesis; peptidoglycan biosynthesis.</text>
</comment>
<gene>
    <name evidence="11" type="primary">mtgA</name>
    <name evidence="13" type="ORF">SAMN04488518_101172</name>
</gene>
<accession>A0A1I3V5Q4</accession>
<comment type="catalytic activity">
    <reaction evidence="11">
        <text>[GlcNAc-(1-&gt;4)-Mur2Ac(oyl-L-Ala-gamma-D-Glu-L-Lys-D-Ala-D-Ala)](n)-di-trans,octa-cis-undecaprenyl diphosphate + beta-D-GlcNAc-(1-&gt;4)-Mur2Ac(oyl-L-Ala-gamma-D-Glu-L-Lys-D-Ala-D-Ala)-di-trans,octa-cis-undecaprenyl diphosphate = [GlcNAc-(1-&gt;4)-Mur2Ac(oyl-L-Ala-gamma-D-Glu-L-Lys-D-Ala-D-Ala)](n+1)-di-trans,octa-cis-undecaprenyl diphosphate + di-trans,octa-cis-undecaprenyl diphosphate + H(+)</text>
        <dbReference type="Rhea" id="RHEA:23708"/>
        <dbReference type="Rhea" id="RHEA-COMP:9602"/>
        <dbReference type="Rhea" id="RHEA-COMP:9603"/>
        <dbReference type="ChEBI" id="CHEBI:15378"/>
        <dbReference type="ChEBI" id="CHEBI:58405"/>
        <dbReference type="ChEBI" id="CHEBI:60033"/>
        <dbReference type="ChEBI" id="CHEBI:78435"/>
        <dbReference type="EC" id="2.4.99.28"/>
    </reaction>
</comment>
<evidence type="ECO:0000256" key="11">
    <source>
        <dbReference type="HAMAP-Rule" id="MF_00766"/>
    </source>
</evidence>
<evidence type="ECO:0000259" key="12">
    <source>
        <dbReference type="Pfam" id="PF00912"/>
    </source>
</evidence>
<dbReference type="InterPro" id="IPR023346">
    <property type="entry name" value="Lysozyme-like_dom_sf"/>
</dbReference>
<dbReference type="NCBIfam" id="TIGR02070">
    <property type="entry name" value="mono_pep_trsgly"/>
    <property type="match status" value="1"/>
</dbReference>
<evidence type="ECO:0000256" key="5">
    <source>
        <dbReference type="ARBA" id="ARBA00022692"/>
    </source>
</evidence>
<dbReference type="InterPro" id="IPR001264">
    <property type="entry name" value="Glyco_trans_51"/>
</dbReference>
<sequence length="238" mass="26548">MKKARSKEKPEPLKRRIRRWVLRTLGVLVALPVVLTLLYSVVPPYSSLMLFRVVTGQPVWREWVPLEEISVNLQRSVVVSEDATFCSHGGVDWPAVRGQAWKLFEGKRPRGASTITMQLAKNLFLWNDRDYLRKVLEVPLAMLIDTVLSKRRVLEIYLNVAEWGPGIFGVEAASRTFFGKSAAKLSATQASLLATALPNPIARNPAKPSSGHRRLAGINRSRAQVAGEVLNCISAPER</sequence>